<reference evidence="6" key="1">
    <citation type="submission" date="2021-02" db="EMBL/GenBank/DDBJ databases">
        <title>Metagenome analyses of Stigonema ocellatum DSM 106950, Chlorogloea purpurea SAG 13.99 and Gomphosphaeria aponina DSM 107014.</title>
        <authorList>
            <person name="Marter P."/>
            <person name="Huang S."/>
        </authorList>
    </citation>
    <scope>NUCLEOTIDE SEQUENCE</scope>
    <source>
        <strain evidence="6">JP213</strain>
    </source>
</reference>
<protein>
    <submittedName>
        <fullName evidence="6">EAL domain-containing protein</fullName>
    </submittedName>
</protein>
<dbReference type="Proteomes" id="UP000767446">
    <property type="component" value="Unassembled WGS sequence"/>
</dbReference>
<dbReference type="InterPro" id="IPR000700">
    <property type="entry name" value="PAS-assoc_C"/>
</dbReference>
<feature type="domain" description="EAL" evidence="4">
    <location>
        <begin position="956"/>
        <end position="1210"/>
    </location>
</feature>
<dbReference type="SMART" id="SM00065">
    <property type="entry name" value="GAF"/>
    <property type="match status" value="2"/>
</dbReference>
<dbReference type="InterPro" id="IPR052155">
    <property type="entry name" value="Biofilm_reg_signaling"/>
</dbReference>
<dbReference type="NCBIfam" id="TIGR00254">
    <property type="entry name" value="GGDEF"/>
    <property type="match status" value="1"/>
</dbReference>
<evidence type="ECO:0000256" key="1">
    <source>
        <dbReference type="SAM" id="Coils"/>
    </source>
</evidence>
<dbReference type="CDD" id="cd01948">
    <property type="entry name" value="EAL"/>
    <property type="match status" value="1"/>
</dbReference>
<feature type="domain" description="PAS" evidence="2">
    <location>
        <begin position="222"/>
        <end position="295"/>
    </location>
</feature>
<dbReference type="Gene3D" id="3.20.20.450">
    <property type="entry name" value="EAL domain"/>
    <property type="match status" value="1"/>
</dbReference>
<name>A0A941GRM1_9CHRO</name>
<dbReference type="PANTHER" id="PTHR44757">
    <property type="entry name" value="DIGUANYLATE CYCLASE DGCP"/>
    <property type="match status" value="1"/>
</dbReference>
<dbReference type="PROSITE" id="PS50113">
    <property type="entry name" value="PAC"/>
    <property type="match status" value="3"/>
</dbReference>
<evidence type="ECO:0000259" key="3">
    <source>
        <dbReference type="PROSITE" id="PS50113"/>
    </source>
</evidence>
<dbReference type="Pfam" id="PF13426">
    <property type="entry name" value="PAS_9"/>
    <property type="match status" value="1"/>
</dbReference>
<dbReference type="Pfam" id="PF00990">
    <property type="entry name" value="GGDEF"/>
    <property type="match status" value="1"/>
</dbReference>
<dbReference type="InterPro" id="IPR013655">
    <property type="entry name" value="PAS_fold_3"/>
</dbReference>
<dbReference type="AlphaFoldDB" id="A0A941GRM1"/>
<dbReference type="InterPro" id="IPR000014">
    <property type="entry name" value="PAS"/>
</dbReference>
<feature type="domain" description="PAC" evidence="3">
    <location>
        <begin position="727"/>
        <end position="779"/>
    </location>
</feature>
<dbReference type="InterPro" id="IPR035919">
    <property type="entry name" value="EAL_sf"/>
</dbReference>
<dbReference type="SMART" id="SM00052">
    <property type="entry name" value="EAL"/>
    <property type="match status" value="1"/>
</dbReference>
<dbReference type="SUPFAM" id="SSF55781">
    <property type="entry name" value="GAF domain-like"/>
    <property type="match status" value="2"/>
</dbReference>
<dbReference type="InterPro" id="IPR035965">
    <property type="entry name" value="PAS-like_dom_sf"/>
</dbReference>
<dbReference type="InterPro" id="IPR043128">
    <property type="entry name" value="Rev_trsase/Diguanyl_cyclase"/>
</dbReference>
<dbReference type="Gene3D" id="3.30.70.270">
    <property type="match status" value="1"/>
</dbReference>
<dbReference type="SUPFAM" id="SSF55785">
    <property type="entry name" value="PYP-like sensor domain (PAS domain)"/>
    <property type="match status" value="3"/>
</dbReference>
<keyword evidence="1" id="KW-0175">Coiled coil</keyword>
<evidence type="ECO:0000259" key="5">
    <source>
        <dbReference type="PROSITE" id="PS50887"/>
    </source>
</evidence>
<feature type="domain" description="PAS" evidence="2">
    <location>
        <begin position="523"/>
        <end position="596"/>
    </location>
</feature>
<proteinExistence type="predicted"/>
<dbReference type="FunFam" id="3.20.20.450:FF:000001">
    <property type="entry name" value="Cyclic di-GMP phosphodiesterase yahA"/>
    <property type="match status" value="1"/>
</dbReference>
<dbReference type="InterPro" id="IPR003018">
    <property type="entry name" value="GAF"/>
</dbReference>
<evidence type="ECO:0000259" key="2">
    <source>
        <dbReference type="PROSITE" id="PS50112"/>
    </source>
</evidence>
<dbReference type="Gene3D" id="3.30.450.20">
    <property type="entry name" value="PAS domain"/>
    <property type="match status" value="3"/>
</dbReference>
<dbReference type="SMART" id="SM00267">
    <property type="entry name" value="GGDEF"/>
    <property type="match status" value="1"/>
</dbReference>
<accession>A0A941GRM1</accession>
<dbReference type="PROSITE" id="PS50112">
    <property type="entry name" value="PAS"/>
    <property type="match status" value="3"/>
</dbReference>
<feature type="coiled-coil region" evidence="1">
    <location>
        <begin position="506"/>
        <end position="533"/>
    </location>
</feature>
<dbReference type="PROSITE" id="PS50887">
    <property type="entry name" value="GGDEF"/>
    <property type="match status" value="1"/>
</dbReference>
<dbReference type="NCBIfam" id="TIGR00229">
    <property type="entry name" value="sensory_box"/>
    <property type="match status" value="3"/>
</dbReference>
<dbReference type="PANTHER" id="PTHR44757:SF2">
    <property type="entry name" value="BIOFILM ARCHITECTURE MAINTENANCE PROTEIN MBAA"/>
    <property type="match status" value="1"/>
</dbReference>
<dbReference type="SUPFAM" id="SSF141868">
    <property type="entry name" value="EAL domain-like"/>
    <property type="match status" value="1"/>
</dbReference>
<dbReference type="Pfam" id="PF00563">
    <property type="entry name" value="EAL"/>
    <property type="match status" value="1"/>
</dbReference>
<dbReference type="InterPro" id="IPR029787">
    <property type="entry name" value="Nucleotide_cyclase"/>
</dbReference>
<dbReference type="InterPro" id="IPR029016">
    <property type="entry name" value="GAF-like_dom_sf"/>
</dbReference>
<dbReference type="EMBL" id="JADQBC010000107">
    <property type="protein sequence ID" value="MBR8829089.1"/>
    <property type="molecule type" value="Genomic_DNA"/>
</dbReference>
<feature type="domain" description="PAS" evidence="2">
    <location>
        <begin position="652"/>
        <end position="722"/>
    </location>
</feature>
<comment type="caution">
    <text evidence="6">The sequence shown here is derived from an EMBL/GenBank/DDBJ whole genome shotgun (WGS) entry which is preliminary data.</text>
</comment>
<evidence type="ECO:0000313" key="6">
    <source>
        <dbReference type="EMBL" id="MBR8829089.1"/>
    </source>
</evidence>
<dbReference type="SUPFAM" id="SSF55073">
    <property type="entry name" value="Nucleotide cyclase"/>
    <property type="match status" value="1"/>
</dbReference>
<sequence>MLSLNIFEARGCQIIIFVLFSMGLLLLRRLKKYKKSSEDFYELFQECSKNTKESVTERPKPRNQLAMLVKLGFAGNNLGVLMDEAVKLVALTLEVKYAGIMEILPNRSAFLLRAGIGWEEGMVGLARLGGGNNEAGYTLKASAPVMMEDLLLETRFRVSPLLHNHQISSGVSIAIAGKEEKYGTLAVYTTNKRNFTEEEVNWLIAVSQILAAAIENHKSAARLKLLERAIDSSNNGIVITDALSANNPIIYVNSGFERITGYRESEIIGSNCNFLQKGDRNQPQLKEIKQAVAEGKECCAIVRNYRKNGTMFWNELHIAPVYNQERYLTHFIGVQTDITKRKEMESALWQKSKELETFSSNLKHLHRLNTKLYQDLATLYADYLEAGCEILQMTTGIIGEIVGESYIIRAVKSDHELLTSEIDFVLADVCCGKVFQEKKTITYIDGNILNHPLAHKTYIGTPIWVNGEMFGILNFSEPEERNSDFTSHEIEIIELMAQSIGRFIAAEQTEKEREEVKEALRESQERLDSILSSLEDIVWSALPANSQFIYLNRAVEKISGRPVSQFFEQPGLWEEIVDSEDREKVEQASRLLSEKGINKDVEYRILRPDGEVRWLRDRAHLIYDANNTAIRIDGIAMDITERKLAAEKISKSEEQFRLTFELAPIGMAIISLDGKIEQINQALCDSLGYSAKELLGRKFTDFISNTEDKAVNAVLRNKLLIGEISHFKRETCYRAKDGTNVHTILQVSVLRDAQGQPLHILKQVVDISDRKRIEEQLLHDAVHDGLTGLPNRLLFIDRIEQAINRSKRSKNYLFAVLFLDLDDFKLVNESKNMGLLIGDALLMAIAHKLQTCIRPGDTVARLGGDEFAILLDDIESEDEAIELAQKINLELKSPFQLSLQPIFTSASIGITFSSIGYEKGEDVLRDADVTMYRAKQAGKSRYAIFDSMMHDKILRRLQIETDLRRAIEASEFVCYYQPLISLKTNKLIGFEALIRWQHPREGLISPGEFIPIAEETGLIVPIGEWILREACQQLQTWQQKSSQILTVSVNLSSRQLQEADLLEKIDQILGETKLNPKYLKLEITESILMENIEAATQLFSQIKERGIKLSLDDFGTGYSSLSYLHRFPIDTLKVDRSFVKRMGAKGENNEIVRAIVTLAHNLGMDVIAEGIETKEQLMQLKQLGCDVGQGYLLAKPLAQKAAENLIDNYNVATRKSSRSRNYRLK</sequence>
<dbReference type="SMART" id="SM00086">
    <property type="entry name" value="PAC"/>
    <property type="match status" value="3"/>
</dbReference>
<dbReference type="InterPro" id="IPR001610">
    <property type="entry name" value="PAC"/>
</dbReference>
<feature type="domain" description="GGDEF" evidence="5">
    <location>
        <begin position="812"/>
        <end position="947"/>
    </location>
</feature>
<dbReference type="SMART" id="SM00091">
    <property type="entry name" value="PAS"/>
    <property type="match status" value="3"/>
</dbReference>
<dbReference type="CDD" id="cd01949">
    <property type="entry name" value="GGDEF"/>
    <property type="match status" value="1"/>
</dbReference>
<evidence type="ECO:0000259" key="4">
    <source>
        <dbReference type="PROSITE" id="PS50883"/>
    </source>
</evidence>
<dbReference type="GO" id="GO:0006355">
    <property type="term" value="P:regulation of DNA-templated transcription"/>
    <property type="evidence" value="ECO:0007669"/>
    <property type="project" value="InterPro"/>
</dbReference>
<dbReference type="InterPro" id="IPR000160">
    <property type="entry name" value="GGDEF_dom"/>
</dbReference>
<organism evidence="6 7">
    <name type="scientific">Gomphosphaeria aponina SAG 52.96 = DSM 107014</name>
    <dbReference type="NCBI Taxonomy" id="1521640"/>
    <lineage>
        <taxon>Bacteria</taxon>
        <taxon>Bacillati</taxon>
        <taxon>Cyanobacteriota</taxon>
        <taxon>Cyanophyceae</taxon>
        <taxon>Oscillatoriophycideae</taxon>
        <taxon>Chroococcales</taxon>
        <taxon>Gomphosphaeriaceae</taxon>
        <taxon>Gomphosphaeria</taxon>
    </lineage>
</organism>
<dbReference type="CDD" id="cd00130">
    <property type="entry name" value="PAS"/>
    <property type="match status" value="3"/>
</dbReference>
<dbReference type="Pfam" id="PF08447">
    <property type="entry name" value="PAS_3"/>
    <property type="match status" value="1"/>
</dbReference>
<dbReference type="InterPro" id="IPR013767">
    <property type="entry name" value="PAS_fold"/>
</dbReference>
<dbReference type="InterPro" id="IPR001633">
    <property type="entry name" value="EAL_dom"/>
</dbReference>
<feature type="domain" description="PAC" evidence="3">
    <location>
        <begin position="298"/>
        <end position="350"/>
    </location>
</feature>
<dbReference type="Pfam" id="PF00989">
    <property type="entry name" value="PAS"/>
    <property type="match status" value="1"/>
</dbReference>
<feature type="domain" description="PAC" evidence="3">
    <location>
        <begin position="599"/>
        <end position="651"/>
    </location>
</feature>
<evidence type="ECO:0000313" key="7">
    <source>
        <dbReference type="Proteomes" id="UP000767446"/>
    </source>
</evidence>
<dbReference type="PROSITE" id="PS50883">
    <property type="entry name" value="EAL"/>
    <property type="match status" value="1"/>
</dbReference>
<dbReference type="Pfam" id="PF01590">
    <property type="entry name" value="GAF"/>
    <property type="match status" value="2"/>
</dbReference>
<gene>
    <name evidence="6" type="ORF">DSM107014_14520</name>
</gene>
<dbReference type="Gene3D" id="3.30.450.40">
    <property type="match status" value="2"/>
</dbReference>